<keyword evidence="6" id="KW-0378">Hydrolase</keyword>
<evidence type="ECO:0000256" key="3">
    <source>
        <dbReference type="ARBA" id="ARBA00022840"/>
    </source>
</evidence>
<dbReference type="EMBL" id="LK932849">
    <property type="protein sequence ID" value="CDS94801.1"/>
    <property type="molecule type" value="Genomic_DNA"/>
</dbReference>
<dbReference type="EMBL" id="DAEPXK010000003">
    <property type="protein sequence ID" value="HBH1540940.1"/>
    <property type="molecule type" value="Genomic_DNA"/>
</dbReference>
<dbReference type="PROSITE" id="PS50893">
    <property type="entry name" value="ABC_TRANSPORTER_2"/>
    <property type="match status" value="1"/>
</dbReference>
<keyword evidence="1" id="KW-0813">Transport</keyword>
<reference evidence="10 11" key="3">
    <citation type="submission" date="2019-02" db="EMBL/GenBank/DDBJ databases">
        <authorList>
            <consortium name="Pathogen Informatics"/>
        </authorList>
    </citation>
    <scope>NUCLEOTIDE SEQUENCE [LARGE SCALE GENOMIC DNA]</scope>
    <source>
        <strain evidence="11">clo34</strain>
        <strain evidence="10">Clo34</strain>
    </source>
</reference>
<dbReference type="InterPro" id="IPR017871">
    <property type="entry name" value="ABC_transporter-like_CS"/>
</dbReference>
<evidence type="ECO:0000256" key="1">
    <source>
        <dbReference type="ARBA" id="ARBA00022448"/>
    </source>
</evidence>
<dbReference type="RefSeq" id="WP_009898064.1">
    <property type="nucleotide sequence ID" value="NZ_AP031492.1"/>
</dbReference>
<dbReference type="PROSITE" id="PS00211">
    <property type="entry name" value="ABC_TRANSPORTER_1"/>
    <property type="match status" value="1"/>
</dbReference>
<keyword evidence="2" id="KW-0547">Nucleotide-binding</keyword>
<dbReference type="EC" id="7.6.2.9" evidence="4"/>
<evidence type="ECO:0000313" key="8">
    <source>
        <dbReference type="EMBL" id="CDS94801.1"/>
    </source>
</evidence>
<dbReference type="PANTHER" id="PTHR42781:SF4">
    <property type="entry name" value="SPERMIDINE_PUTRESCINE IMPORT ATP-BINDING PROTEIN POTA"/>
    <property type="match status" value="1"/>
</dbReference>
<dbReference type="GO" id="GO:0005524">
    <property type="term" value="F:ATP binding"/>
    <property type="evidence" value="ECO:0007669"/>
    <property type="project" value="UniProtKB-KW"/>
</dbReference>
<dbReference type="Gene3D" id="3.40.50.300">
    <property type="entry name" value="P-loop containing nucleotide triphosphate hydrolases"/>
    <property type="match status" value="1"/>
</dbReference>
<dbReference type="InterPro" id="IPR003593">
    <property type="entry name" value="AAA+_ATPase"/>
</dbReference>
<dbReference type="InterPro" id="IPR008995">
    <property type="entry name" value="Mo/tungstate-bd_C_term_dom"/>
</dbReference>
<protein>
    <recommendedName>
        <fullName evidence="4">ABC-type quaternary amine transporter</fullName>
        <ecNumber evidence="4">7.6.2.9</ecNumber>
    </recommendedName>
</protein>
<dbReference type="Proteomes" id="UP000411588">
    <property type="component" value="Unassembled WGS sequence"/>
</dbReference>
<feature type="domain" description="ABC transporter" evidence="5">
    <location>
        <begin position="4"/>
        <end position="234"/>
    </location>
</feature>
<evidence type="ECO:0000259" key="5">
    <source>
        <dbReference type="PROSITE" id="PS50893"/>
    </source>
</evidence>
<reference evidence="9" key="2">
    <citation type="journal article" date="2018" name="Genome Biol.">
        <title>SKESA: strategic k-mer extension for scrupulous assemblies.</title>
        <authorList>
            <person name="Souvorov A."/>
            <person name="Agarwala R."/>
            <person name="Lipman D.J."/>
        </authorList>
    </citation>
    <scope>NUCLEOTIDE SEQUENCE</scope>
    <source>
        <strain evidence="9">HN1000</strain>
    </source>
</reference>
<dbReference type="SMART" id="SM00382">
    <property type="entry name" value="AAA"/>
    <property type="match status" value="1"/>
</dbReference>
<dbReference type="InterPro" id="IPR003439">
    <property type="entry name" value="ABC_transporter-like_ATP-bd"/>
</dbReference>
<keyword evidence="3 6" id="KW-0067">ATP-binding</keyword>
<dbReference type="FunFam" id="3.40.50.300:FF:000425">
    <property type="entry name" value="Probable ABC transporter, ATP-binding subunit"/>
    <property type="match status" value="1"/>
</dbReference>
<dbReference type="SUPFAM" id="SSF50331">
    <property type="entry name" value="MOP-like"/>
    <property type="match status" value="1"/>
</dbReference>
<dbReference type="GO" id="GO:0043190">
    <property type="term" value="C:ATP-binding cassette (ABC) transporter complex"/>
    <property type="evidence" value="ECO:0007669"/>
    <property type="project" value="InterPro"/>
</dbReference>
<dbReference type="SUPFAM" id="SSF52540">
    <property type="entry name" value="P-loop containing nucleoside triphosphate hydrolases"/>
    <property type="match status" value="1"/>
</dbReference>
<evidence type="ECO:0000313" key="11">
    <source>
        <dbReference type="Proteomes" id="UP000411588"/>
    </source>
</evidence>
<dbReference type="Pfam" id="PF00005">
    <property type="entry name" value="ABC_tran"/>
    <property type="match status" value="1"/>
</dbReference>
<dbReference type="Proteomes" id="UP000878956">
    <property type="component" value="Unassembled WGS sequence"/>
</dbReference>
<dbReference type="EMBL" id="CAADAN010000002">
    <property type="protein sequence ID" value="VFD29895.1"/>
    <property type="molecule type" value="Genomic_DNA"/>
</dbReference>
<gene>
    <name evidence="6" type="primary">potA</name>
    <name evidence="10" type="synonym">potA_1</name>
    <name evidence="8" type="ORF">BN1095_20089</name>
    <name evidence="6" type="ORF">BN1096_700112</name>
    <name evidence="7" type="ORF">BN1097_710113</name>
    <name evidence="9" type="ORF">KRM00_000393</name>
    <name evidence="10" type="ORF">SAMEA1402399_00850</name>
</gene>
<dbReference type="InterPro" id="IPR050093">
    <property type="entry name" value="ABC_SmlMolc_Importer"/>
</dbReference>
<dbReference type="EMBL" id="LK932525">
    <property type="protein sequence ID" value="CDS88701.1"/>
    <property type="molecule type" value="Genomic_DNA"/>
</dbReference>
<dbReference type="InterPro" id="IPR027417">
    <property type="entry name" value="P-loop_NTPase"/>
</dbReference>
<evidence type="ECO:0000313" key="7">
    <source>
        <dbReference type="EMBL" id="CDS89308.1"/>
    </source>
</evidence>
<sequence>MSYLKINNVFKSYDQKKVLNNISLDIEEGEFLCLLGPSGCGKTTLLRIIAGLEDVNSGTIILQDKDITNLEPSKRGFGIVFQSYALFPNMTAYNNIAFPLKERKVSKEKIDNKVKEVLETVGLTNEAHKYPKALSGGQQQRIAIARALALEPKFLLLDEPMSALDAKVRHKLRMDIKRLQKELNITTIMVTHDQEEAITMADKIAILNGGDIMQIGTPEEIYQNPQNLFTAQFIGDTNCFDNGDSILTVRPEYVQIEKSTKENYQGIISNIEFRGNLLRVEIKDKLNENFIISDVSIKEWVNLNLVEGDLVKISIDEKYYLKYPKVKGA</sequence>
<reference evidence="6" key="1">
    <citation type="submission" date="2014-07" db="EMBL/GenBank/DDBJ databases">
        <authorList>
            <person name="Monot Marc"/>
        </authorList>
    </citation>
    <scope>NUCLEOTIDE SEQUENCE</scope>
    <source>
        <strain evidence="8">7032989</strain>
        <strain evidence="7">7032994</strain>
    </source>
</reference>
<proteinExistence type="predicted"/>
<dbReference type="PATRIC" id="fig|1496.897.peg.3506"/>
<organism evidence="6">
    <name type="scientific">Clostridioides difficile</name>
    <name type="common">Peptoclostridium difficile</name>
    <dbReference type="NCBI Taxonomy" id="1496"/>
    <lineage>
        <taxon>Bacteria</taxon>
        <taxon>Bacillati</taxon>
        <taxon>Bacillota</taxon>
        <taxon>Clostridia</taxon>
        <taxon>Peptostreptococcales</taxon>
        <taxon>Peptostreptococcaceae</taxon>
        <taxon>Clostridioides</taxon>
    </lineage>
</organism>
<dbReference type="GO" id="GO:0016887">
    <property type="term" value="F:ATP hydrolysis activity"/>
    <property type="evidence" value="ECO:0007669"/>
    <property type="project" value="InterPro"/>
</dbReference>
<dbReference type="PANTHER" id="PTHR42781">
    <property type="entry name" value="SPERMIDINE/PUTRESCINE IMPORT ATP-BINDING PROTEIN POTA"/>
    <property type="match status" value="1"/>
</dbReference>
<evidence type="ECO:0000313" key="9">
    <source>
        <dbReference type="EMBL" id="HBH1540940.1"/>
    </source>
</evidence>
<evidence type="ECO:0000256" key="4">
    <source>
        <dbReference type="ARBA" id="ARBA00066388"/>
    </source>
</evidence>
<evidence type="ECO:0000256" key="2">
    <source>
        <dbReference type="ARBA" id="ARBA00022741"/>
    </source>
</evidence>
<accession>A0A069AJP0</accession>
<reference evidence="9" key="4">
    <citation type="submission" date="2021-06" db="EMBL/GenBank/DDBJ databases">
        <authorList>
            <consortium name="NCBI Pathogen Detection Project"/>
        </authorList>
    </citation>
    <scope>NUCLEOTIDE SEQUENCE</scope>
    <source>
        <strain evidence="9">HN1000</strain>
    </source>
</reference>
<dbReference type="GO" id="GO:0015418">
    <property type="term" value="F:ABC-type quaternary ammonium compound transporting activity"/>
    <property type="evidence" value="ECO:0007669"/>
    <property type="project" value="UniProtKB-EC"/>
</dbReference>
<dbReference type="AlphaFoldDB" id="A0A069AJP0"/>
<name>A0A069AJP0_CLODI</name>
<evidence type="ECO:0000313" key="10">
    <source>
        <dbReference type="EMBL" id="VFD29895.1"/>
    </source>
</evidence>
<dbReference type="EMBL" id="LK932411">
    <property type="protein sequence ID" value="CDS89308.1"/>
    <property type="molecule type" value="Genomic_DNA"/>
</dbReference>
<evidence type="ECO:0000313" key="6">
    <source>
        <dbReference type="EMBL" id="CDS88701.1"/>
    </source>
</evidence>